<evidence type="ECO:0000256" key="2">
    <source>
        <dbReference type="ARBA" id="ARBA00023125"/>
    </source>
</evidence>
<keyword evidence="2" id="KW-0238">DNA-binding</keyword>
<proteinExistence type="predicted"/>
<keyword evidence="6" id="KW-1185">Reference proteome</keyword>
<dbReference type="Pfam" id="PF02311">
    <property type="entry name" value="AraC_binding"/>
    <property type="match status" value="1"/>
</dbReference>
<dbReference type="PANTHER" id="PTHR43280">
    <property type="entry name" value="ARAC-FAMILY TRANSCRIPTIONAL REGULATOR"/>
    <property type="match status" value="1"/>
</dbReference>
<dbReference type="InterPro" id="IPR037923">
    <property type="entry name" value="HTH-like"/>
</dbReference>
<dbReference type="RefSeq" id="WP_310224874.1">
    <property type="nucleotide sequence ID" value="NZ_JAVDSB010000001.1"/>
</dbReference>
<dbReference type="InterPro" id="IPR020449">
    <property type="entry name" value="Tscrpt_reg_AraC-type_HTH"/>
</dbReference>
<dbReference type="EMBL" id="JAVDSB010000001">
    <property type="protein sequence ID" value="MDR6550316.1"/>
    <property type="molecule type" value="Genomic_DNA"/>
</dbReference>
<protein>
    <submittedName>
        <fullName evidence="5">AraC-like DNA-binding protein</fullName>
    </submittedName>
</protein>
<feature type="domain" description="HTH araC/xylS-type" evidence="4">
    <location>
        <begin position="193"/>
        <end position="291"/>
    </location>
</feature>
<organism evidence="5 6">
    <name type="scientific">Paenibacillus qinlingensis</name>
    <dbReference type="NCBI Taxonomy" id="1837343"/>
    <lineage>
        <taxon>Bacteria</taxon>
        <taxon>Bacillati</taxon>
        <taxon>Bacillota</taxon>
        <taxon>Bacilli</taxon>
        <taxon>Bacillales</taxon>
        <taxon>Paenibacillaceae</taxon>
        <taxon>Paenibacillus</taxon>
    </lineage>
</organism>
<keyword evidence="1" id="KW-0805">Transcription regulation</keyword>
<dbReference type="InterPro" id="IPR018060">
    <property type="entry name" value="HTH_AraC"/>
</dbReference>
<dbReference type="SMART" id="SM00342">
    <property type="entry name" value="HTH_ARAC"/>
    <property type="match status" value="1"/>
</dbReference>
<dbReference type="PROSITE" id="PS01124">
    <property type="entry name" value="HTH_ARAC_FAMILY_2"/>
    <property type="match status" value="1"/>
</dbReference>
<dbReference type="CDD" id="cd02208">
    <property type="entry name" value="cupin_RmlC-like"/>
    <property type="match status" value="1"/>
</dbReference>
<dbReference type="PROSITE" id="PS00041">
    <property type="entry name" value="HTH_ARAC_FAMILY_1"/>
    <property type="match status" value="1"/>
</dbReference>
<dbReference type="SUPFAM" id="SSF46689">
    <property type="entry name" value="Homeodomain-like"/>
    <property type="match status" value="1"/>
</dbReference>
<dbReference type="Proteomes" id="UP001267290">
    <property type="component" value="Unassembled WGS sequence"/>
</dbReference>
<comment type="caution">
    <text evidence="5">The sequence shown here is derived from an EMBL/GenBank/DDBJ whole genome shotgun (WGS) entry which is preliminary data.</text>
</comment>
<dbReference type="Gene3D" id="1.10.10.60">
    <property type="entry name" value="Homeodomain-like"/>
    <property type="match status" value="2"/>
</dbReference>
<dbReference type="InterPro" id="IPR018062">
    <property type="entry name" value="HTH_AraC-typ_CS"/>
</dbReference>
<gene>
    <name evidence="5" type="ORF">J2736_001499</name>
</gene>
<accession>A0ABU1NS56</accession>
<evidence type="ECO:0000259" key="4">
    <source>
        <dbReference type="PROSITE" id="PS01124"/>
    </source>
</evidence>
<dbReference type="PANTHER" id="PTHR43280:SF28">
    <property type="entry name" value="HTH-TYPE TRANSCRIPTIONAL ACTIVATOR RHAS"/>
    <property type="match status" value="1"/>
</dbReference>
<dbReference type="Pfam" id="PF12833">
    <property type="entry name" value="HTH_18"/>
    <property type="match status" value="1"/>
</dbReference>
<dbReference type="PRINTS" id="PR00032">
    <property type="entry name" value="HTHARAC"/>
</dbReference>
<dbReference type="SUPFAM" id="SSF51215">
    <property type="entry name" value="Regulatory protein AraC"/>
    <property type="match status" value="1"/>
</dbReference>
<dbReference type="InterPro" id="IPR009057">
    <property type="entry name" value="Homeodomain-like_sf"/>
</dbReference>
<evidence type="ECO:0000256" key="3">
    <source>
        <dbReference type="ARBA" id="ARBA00023163"/>
    </source>
</evidence>
<sequence length="298" mass="34261">MQTISMSRLTKLDVKWAGEAVGNTHLQQKKSNPFYELIIVTQGTVYLQVRDEPFTLVSGECLLLMPWEEHSSWKPISDQDGFYWVQFGAEPGLQLSSAPLHTAIVPTHQDLRTSPLGSEVSEQLLLPRRIQPRNRFEWLYVFDQLLHQMNTSDGYYRYRSSLLLGQLLVSIAEAWLLEREDSIQPLSTFQLYRRLVNLMDEEYTSDLNGSALEAKVHHAYEYLCQVFKKHSGMTIVSYLHDLRIQRAKYLLTSDNLSIGDIAQQVGFQDPYYFSRVFKNKVGVSPQKFRDASTNGNGS</sequence>
<evidence type="ECO:0000313" key="5">
    <source>
        <dbReference type="EMBL" id="MDR6550316.1"/>
    </source>
</evidence>
<name>A0ABU1NS56_9BACL</name>
<keyword evidence="3" id="KW-0804">Transcription</keyword>
<evidence type="ECO:0000313" key="6">
    <source>
        <dbReference type="Proteomes" id="UP001267290"/>
    </source>
</evidence>
<reference evidence="5 6" key="1">
    <citation type="submission" date="2023-07" db="EMBL/GenBank/DDBJ databases">
        <title>Sorghum-associated microbial communities from plants grown in Nebraska, USA.</title>
        <authorList>
            <person name="Schachtman D."/>
        </authorList>
    </citation>
    <scope>NUCLEOTIDE SEQUENCE [LARGE SCALE GENOMIC DNA]</scope>
    <source>
        <strain evidence="5 6">CC258</strain>
    </source>
</reference>
<dbReference type="InterPro" id="IPR003313">
    <property type="entry name" value="AraC-bd"/>
</dbReference>
<evidence type="ECO:0000256" key="1">
    <source>
        <dbReference type="ARBA" id="ARBA00023015"/>
    </source>
</evidence>